<evidence type="ECO:0000313" key="4">
    <source>
        <dbReference type="EMBL" id="ODQ79556.1"/>
    </source>
</evidence>
<dbReference type="SUPFAM" id="SSF51735">
    <property type="entry name" value="NAD(P)-binding Rossmann-fold domains"/>
    <property type="match status" value="1"/>
</dbReference>
<evidence type="ECO:0000256" key="2">
    <source>
        <dbReference type="ARBA" id="ARBA00023002"/>
    </source>
</evidence>
<evidence type="ECO:0000313" key="5">
    <source>
        <dbReference type="Proteomes" id="UP000094336"/>
    </source>
</evidence>
<accession>A0A1E3QPB7</accession>
<keyword evidence="3" id="KW-1133">Transmembrane helix</keyword>
<dbReference type="STRING" id="984486.A0A1E3QPB7"/>
<dbReference type="RefSeq" id="XP_018984884.1">
    <property type="nucleotide sequence ID" value="XM_019132153.1"/>
</dbReference>
<dbReference type="Gene3D" id="3.40.50.720">
    <property type="entry name" value="NAD(P)-binding Rossmann-like Domain"/>
    <property type="match status" value="1"/>
</dbReference>
<dbReference type="InterPro" id="IPR036291">
    <property type="entry name" value="NAD(P)-bd_dom_sf"/>
</dbReference>
<dbReference type="InterPro" id="IPR002347">
    <property type="entry name" value="SDR_fam"/>
</dbReference>
<keyword evidence="2" id="KW-0560">Oxidoreductase</keyword>
<dbReference type="EMBL" id="KV454432">
    <property type="protein sequence ID" value="ODQ79556.1"/>
    <property type="molecule type" value="Genomic_DNA"/>
</dbReference>
<dbReference type="OrthoDB" id="191979at2759"/>
<reference evidence="5" key="1">
    <citation type="submission" date="2016-05" db="EMBL/GenBank/DDBJ databases">
        <title>Comparative genomics of biotechnologically important yeasts.</title>
        <authorList>
            <consortium name="DOE Joint Genome Institute"/>
            <person name="Riley R."/>
            <person name="Haridas S."/>
            <person name="Wolfe K.H."/>
            <person name="Lopes M.R."/>
            <person name="Hittinger C.T."/>
            <person name="Goker M."/>
            <person name="Salamov A."/>
            <person name="Wisecaver J."/>
            <person name="Long T.M."/>
            <person name="Aerts A.L."/>
            <person name="Barry K."/>
            <person name="Choi C."/>
            <person name="Clum A."/>
            <person name="Coughlan A.Y."/>
            <person name="Deshpande S."/>
            <person name="Douglass A.P."/>
            <person name="Hanson S.J."/>
            <person name="Klenk H.-P."/>
            <person name="Labutti K."/>
            <person name="Lapidus A."/>
            <person name="Lindquist E."/>
            <person name="Lipzen A."/>
            <person name="Meier-Kolthoff J.P."/>
            <person name="Ohm R.A."/>
            <person name="Otillar R.P."/>
            <person name="Pangilinan J."/>
            <person name="Peng Y."/>
            <person name="Rokas A."/>
            <person name="Rosa C.A."/>
            <person name="Scheuner C."/>
            <person name="Sibirny A.A."/>
            <person name="Slot J.C."/>
            <person name="Stielow J.B."/>
            <person name="Sun H."/>
            <person name="Kurtzman C.P."/>
            <person name="Blackwell M."/>
            <person name="Grigoriev I.V."/>
            <person name="Jeffries T.W."/>
        </authorList>
    </citation>
    <scope>NUCLEOTIDE SEQUENCE [LARGE SCALE GENOMIC DNA]</scope>
    <source>
        <strain evidence="5">NRRL Y-12698</strain>
    </source>
</reference>
<dbReference type="PANTHER" id="PTHR24320">
    <property type="entry name" value="RETINOL DEHYDROGENASE"/>
    <property type="match status" value="1"/>
</dbReference>
<dbReference type="Pfam" id="PF00106">
    <property type="entry name" value="adh_short"/>
    <property type="match status" value="1"/>
</dbReference>
<dbReference type="GeneID" id="30150006"/>
<dbReference type="AlphaFoldDB" id="A0A1E3QPB7"/>
<keyword evidence="5" id="KW-1185">Reference proteome</keyword>
<feature type="transmembrane region" description="Helical" evidence="3">
    <location>
        <begin position="277"/>
        <end position="300"/>
    </location>
</feature>
<keyword evidence="3" id="KW-0812">Transmembrane</keyword>
<dbReference type="PANTHER" id="PTHR24320:SF285">
    <property type="entry name" value="RETINOL DEHYDROGENASE 14"/>
    <property type="match status" value="1"/>
</dbReference>
<evidence type="ECO:0000256" key="1">
    <source>
        <dbReference type="ARBA" id="ARBA00006484"/>
    </source>
</evidence>
<name>A0A1E3QPB7_9ASCO</name>
<dbReference type="PRINTS" id="PR00081">
    <property type="entry name" value="GDHRDH"/>
</dbReference>
<dbReference type="GO" id="GO:0016491">
    <property type="term" value="F:oxidoreductase activity"/>
    <property type="evidence" value="ECO:0007669"/>
    <property type="project" value="UniProtKB-KW"/>
</dbReference>
<gene>
    <name evidence="4" type="ORF">BABINDRAFT_50420</name>
</gene>
<evidence type="ECO:0000256" key="3">
    <source>
        <dbReference type="SAM" id="Phobius"/>
    </source>
</evidence>
<organism evidence="4 5">
    <name type="scientific">Babjeviella inositovora NRRL Y-12698</name>
    <dbReference type="NCBI Taxonomy" id="984486"/>
    <lineage>
        <taxon>Eukaryota</taxon>
        <taxon>Fungi</taxon>
        <taxon>Dikarya</taxon>
        <taxon>Ascomycota</taxon>
        <taxon>Saccharomycotina</taxon>
        <taxon>Pichiomycetes</taxon>
        <taxon>Serinales incertae sedis</taxon>
        <taxon>Babjeviella</taxon>
    </lineage>
</organism>
<comment type="similarity">
    <text evidence="1">Belongs to the short-chain dehydrogenases/reductases (SDR) family.</text>
</comment>
<dbReference type="Proteomes" id="UP000094336">
    <property type="component" value="Unassembled WGS sequence"/>
</dbReference>
<protein>
    <recommendedName>
        <fullName evidence="6">Ketoreductase (KR) domain-containing protein</fullName>
    </recommendedName>
</protein>
<sequence>MPIHIIGTIVTDGPQAVPGWSIFKAYAPVALALAALKYYMGGTTNTWERDMHGRVFIITGATSGLGAYVAYDLAARGAQLVLLVRAHDEWTVDYVSDLRDKTDNELVYAEECDLLSLYAVRKFATKWLDNSPPRRLDGVLCLAGEMVPPLAQRQVSVDGCERQMAVNHLGHFHLLDVLAPALRVQPADRDVRVVLTLCSAQALAPKVARDDPLCMQRRYNPRKPWQFYGASKLLTGMFACEFQRRLDAYERKDGALNNTRVNIVNPGIMRSASTRRFVSCGSVLGLLLYLMFYPIWFLFWKSGMQGAQSVLYALMAPEFRDMRGGQFILECSIMKPMRKELQDEELQKEVYDKTVEVIVALETKSAIERNRSLPLKEKLKRGAATKGAKLALDKKLEEIREKISIPVQNDVLYPEEPVIAKRKVKGKK</sequence>
<proteinExistence type="inferred from homology"/>
<evidence type="ECO:0008006" key="6">
    <source>
        <dbReference type="Google" id="ProtNLM"/>
    </source>
</evidence>
<keyword evidence="3" id="KW-0472">Membrane</keyword>